<feature type="compositionally biased region" description="Polar residues" evidence="5">
    <location>
        <begin position="217"/>
        <end position="228"/>
    </location>
</feature>
<dbReference type="InterPro" id="IPR044807">
    <property type="entry name" value="DRIP1-like"/>
</dbReference>
<keyword evidence="3" id="KW-0862">Zinc</keyword>
<accession>A0AAV9B3A7</accession>
<feature type="domain" description="RING-type" evidence="6">
    <location>
        <begin position="68"/>
        <end position="110"/>
    </location>
</feature>
<dbReference type="GO" id="GO:0004842">
    <property type="term" value="F:ubiquitin-protein transferase activity"/>
    <property type="evidence" value="ECO:0007669"/>
    <property type="project" value="InterPro"/>
</dbReference>
<feature type="region of interest" description="Disordered" evidence="5">
    <location>
        <begin position="280"/>
        <end position="305"/>
    </location>
</feature>
<dbReference type="InterPro" id="IPR001841">
    <property type="entry name" value="Znf_RING"/>
</dbReference>
<dbReference type="PANTHER" id="PTHR46293:SF1">
    <property type="entry name" value="OS03G0632800 PROTEIN"/>
    <property type="match status" value="1"/>
</dbReference>
<keyword evidence="2 4" id="KW-0863">Zinc-finger</keyword>
<dbReference type="PANTHER" id="PTHR46293">
    <property type="entry name" value="E3 UBIQUITIN PROTEIN LIGASE DRIP1"/>
    <property type="match status" value="1"/>
</dbReference>
<dbReference type="Proteomes" id="UP001179952">
    <property type="component" value="Unassembled WGS sequence"/>
</dbReference>
<evidence type="ECO:0000256" key="2">
    <source>
        <dbReference type="ARBA" id="ARBA00022771"/>
    </source>
</evidence>
<evidence type="ECO:0000256" key="4">
    <source>
        <dbReference type="PROSITE-ProRule" id="PRU00175"/>
    </source>
</evidence>
<evidence type="ECO:0000256" key="5">
    <source>
        <dbReference type="SAM" id="MobiDB-lite"/>
    </source>
</evidence>
<proteinExistence type="predicted"/>
<dbReference type="EMBL" id="JAUJYN010000005">
    <property type="protein sequence ID" value="KAK1271243.1"/>
    <property type="molecule type" value="Genomic_DNA"/>
</dbReference>
<dbReference type="SMART" id="SM00184">
    <property type="entry name" value="RING"/>
    <property type="match status" value="1"/>
</dbReference>
<evidence type="ECO:0000259" key="6">
    <source>
        <dbReference type="PROSITE" id="PS50089"/>
    </source>
</evidence>
<dbReference type="Pfam" id="PF00097">
    <property type="entry name" value="zf-C3HC4"/>
    <property type="match status" value="1"/>
</dbReference>
<feature type="compositionally biased region" description="Basic and acidic residues" evidence="5">
    <location>
        <begin position="202"/>
        <end position="216"/>
    </location>
</feature>
<dbReference type="InterPro" id="IPR018957">
    <property type="entry name" value="Znf_C3HC4_RING-type"/>
</dbReference>
<sequence length="475" mass="52238">MPAHQLGLRDSLCMHVRLREEEEEWMAAALLVGIGEASTSSVEAAAAAAVVEGVVRVRRDALSACMTCPLCEKLLREATTISECLHTFCRKCIYDKFDGEDELDCCPICKIDLGGAPLEKLRPDHSLQDVRAKMFPLKRGEVKAPEVSPSITLPVKRKERSLSSLVVNTPRVSMQAGLTGRRTKSLARKAGAVRGIASVTQEPDKNEKDNVEDHPESSSSPDTLSKIAQNKRQKPSLGEPFNCTSNKDFGNGEESYHDKTELWKPLNCLVEAANRKAPRFSSQSPVAKREQINEPDTDAFTPKTKAKEHIIKLKIQDNKNGSLPEASGLVKSKRFRISRKRAARELIVSTQAMLDAGAKCDGRVMPIWFTLVASTDQEGGSPLPQIPSCFLRVKDSNLPISVIQKYLAKKLNLASETEVEIMFQNQPVHPELTMHSLIKLCLCSTPPSRVSVSISASAKDIVMVLIYARKALTAT</sequence>
<evidence type="ECO:0000313" key="8">
    <source>
        <dbReference type="Proteomes" id="UP001179952"/>
    </source>
</evidence>
<feature type="region of interest" description="Disordered" evidence="5">
    <location>
        <begin position="177"/>
        <end position="255"/>
    </location>
</feature>
<dbReference type="Gene3D" id="3.30.40.10">
    <property type="entry name" value="Zinc/RING finger domain, C3HC4 (zinc finger)"/>
    <property type="match status" value="1"/>
</dbReference>
<gene>
    <name evidence="7" type="ORF">QJS04_geneDACA007427</name>
</gene>
<reference evidence="7" key="1">
    <citation type="journal article" date="2023" name="Nat. Commun.">
        <title>Diploid and tetraploid genomes of Acorus and the evolution of monocots.</title>
        <authorList>
            <person name="Ma L."/>
            <person name="Liu K.W."/>
            <person name="Li Z."/>
            <person name="Hsiao Y.Y."/>
            <person name="Qi Y."/>
            <person name="Fu T."/>
            <person name="Tang G.D."/>
            <person name="Zhang D."/>
            <person name="Sun W.H."/>
            <person name="Liu D.K."/>
            <person name="Li Y."/>
            <person name="Chen G.Z."/>
            <person name="Liu X.D."/>
            <person name="Liao X.Y."/>
            <person name="Jiang Y.T."/>
            <person name="Yu X."/>
            <person name="Hao Y."/>
            <person name="Huang J."/>
            <person name="Zhao X.W."/>
            <person name="Ke S."/>
            <person name="Chen Y.Y."/>
            <person name="Wu W.L."/>
            <person name="Hsu J.L."/>
            <person name="Lin Y.F."/>
            <person name="Huang M.D."/>
            <person name="Li C.Y."/>
            <person name="Huang L."/>
            <person name="Wang Z.W."/>
            <person name="Zhao X."/>
            <person name="Zhong W.Y."/>
            <person name="Peng D.H."/>
            <person name="Ahmad S."/>
            <person name="Lan S."/>
            <person name="Zhang J.S."/>
            <person name="Tsai W.C."/>
            <person name="Van de Peer Y."/>
            <person name="Liu Z.J."/>
        </authorList>
    </citation>
    <scope>NUCLEOTIDE SEQUENCE</scope>
    <source>
        <strain evidence="7">SCP</strain>
    </source>
</reference>
<dbReference type="PROSITE" id="PS50089">
    <property type="entry name" value="ZF_RING_2"/>
    <property type="match status" value="1"/>
</dbReference>
<dbReference type="PROSITE" id="PS00518">
    <property type="entry name" value="ZF_RING_1"/>
    <property type="match status" value="1"/>
</dbReference>
<dbReference type="InterPro" id="IPR013083">
    <property type="entry name" value="Znf_RING/FYVE/PHD"/>
</dbReference>
<evidence type="ECO:0000256" key="3">
    <source>
        <dbReference type="ARBA" id="ARBA00022833"/>
    </source>
</evidence>
<dbReference type="SUPFAM" id="SSF57850">
    <property type="entry name" value="RING/U-box"/>
    <property type="match status" value="1"/>
</dbReference>
<name>A0AAV9B3A7_ACOGR</name>
<protein>
    <submittedName>
        <fullName evidence="7">E3 ubiquitin protein ligase DRIP2</fullName>
    </submittedName>
</protein>
<comment type="caution">
    <text evidence="7">The sequence shown here is derived from an EMBL/GenBank/DDBJ whole genome shotgun (WGS) entry which is preliminary data.</text>
</comment>
<organism evidence="7 8">
    <name type="scientific">Acorus gramineus</name>
    <name type="common">Dwarf sweet flag</name>
    <dbReference type="NCBI Taxonomy" id="55184"/>
    <lineage>
        <taxon>Eukaryota</taxon>
        <taxon>Viridiplantae</taxon>
        <taxon>Streptophyta</taxon>
        <taxon>Embryophyta</taxon>
        <taxon>Tracheophyta</taxon>
        <taxon>Spermatophyta</taxon>
        <taxon>Magnoliopsida</taxon>
        <taxon>Liliopsida</taxon>
        <taxon>Acoraceae</taxon>
        <taxon>Acorus</taxon>
    </lineage>
</organism>
<keyword evidence="1" id="KW-0479">Metal-binding</keyword>
<dbReference type="InterPro" id="IPR017907">
    <property type="entry name" value="Znf_RING_CS"/>
</dbReference>
<evidence type="ECO:0000313" key="7">
    <source>
        <dbReference type="EMBL" id="KAK1271243.1"/>
    </source>
</evidence>
<dbReference type="GO" id="GO:0008270">
    <property type="term" value="F:zinc ion binding"/>
    <property type="evidence" value="ECO:0007669"/>
    <property type="project" value="UniProtKB-KW"/>
</dbReference>
<keyword evidence="8" id="KW-1185">Reference proteome</keyword>
<dbReference type="AlphaFoldDB" id="A0AAV9B3A7"/>
<dbReference type="CDD" id="cd16525">
    <property type="entry name" value="RING-HC_PCGF"/>
    <property type="match status" value="1"/>
</dbReference>
<reference evidence="7" key="2">
    <citation type="submission" date="2023-06" db="EMBL/GenBank/DDBJ databases">
        <authorList>
            <person name="Ma L."/>
            <person name="Liu K.-W."/>
            <person name="Li Z."/>
            <person name="Hsiao Y.-Y."/>
            <person name="Qi Y."/>
            <person name="Fu T."/>
            <person name="Tang G."/>
            <person name="Zhang D."/>
            <person name="Sun W.-H."/>
            <person name="Liu D.-K."/>
            <person name="Li Y."/>
            <person name="Chen G.-Z."/>
            <person name="Liu X.-D."/>
            <person name="Liao X.-Y."/>
            <person name="Jiang Y.-T."/>
            <person name="Yu X."/>
            <person name="Hao Y."/>
            <person name="Huang J."/>
            <person name="Zhao X.-W."/>
            <person name="Ke S."/>
            <person name="Chen Y.-Y."/>
            <person name="Wu W.-L."/>
            <person name="Hsu J.-L."/>
            <person name="Lin Y.-F."/>
            <person name="Huang M.-D."/>
            <person name="Li C.-Y."/>
            <person name="Huang L."/>
            <person name="Wang Z.-W."/>
            <person name="Zhao X."/>
            <person name="Zhong W.-Y."/>
            <person name="Peng D.-H."/>
            <person name="Ahmad S."/>
            <person name="Lan S."/>
            <person name="Zhang J.-S."/>
            <person name="Tsai W.-C."/>
            <person name="Van De Peer Y."/>
            <person name="Liu Z.-J."/>
        </authorList>
    </citation>
    <scope>NUCLEOTIDE SEQUENCE</scope>
    <source>
        <strain evidence="7">SCP</strain>
        <tissue evidence="7">Leaves</tissue>
    </source>
</reference>
<dbReference type="Gene3D" id="3.10.20.90">
    <property type="entry name" value="Phosphatidylinositol 3-kinase Catalytic Subunit, Chain A, domain 1"/>
    <property type="match status" value="1"/>
</dbReference>
<evidence type="ECO:0000256" key="1">
    <source>
        <dbReference type="ARBA" id="ARBA00022723"/>
    </source>
</evidence>